<dbReference type="AlphaFoldDB" id="A0A8E6B172"/>
<keyword evidence="2" id="KW-1185">Reference proteome</keyword>
<dbReference type="RefSeq" id="WP_213493714.1">
    <property type="nucleotide sequence ID" value="NZ_CP074694.1"/>
</dbReference>
<dbReference type="EMBL" id="CP074694">
    <property type="protein sequence ID" value="QVL29832.1"/>
    <property type="molecule type" value="Genomic_DNA"/>
</dbReference>
<accession>A0A8E6B172</accession>
<evidence type="ECO:0000313" key="2">
    <source>
        <dbReference type="Proteomes" id="UP000676194"/>
    </source>
</evidence>
<dbReference type="KEGG" id="tsph:KIH39_13220"/>
<sequence>MKLFLVLLLLLATETKLTLSVDKEALPATLSKNLQPLLAPQSFRVNDASGQALLTFWIRKEIPLEATKDQIENGVTYREVVPGSLIGCLEVHQQWTDFRKQTIKPGVYTLRLAIQPMTGDHEGTAPHQDFCLLCPVEKDISVEAVGLEKLVQLSSKVTGTAHPSVMLLFPVKKLAELKEPKLEEPMTSVQTLVLVRDAAAEKMKTQIGFAFTVEGVRKD</sequence>
<organism evidence="1 2">
    <name type="scientific">Telmatocola sphagniphila</name>
    <dbReference type="NCBI Taxonomy" id="1123043"/>
    <lineage>
        <taxon>Bacteria</taxon>
        <taxon>Pseudomonadati</taxon>
        <taxon>Planctomycetota</taxon>
        <taxon>Planctomycetia</taxon>
        <taxon>Gemmatales</taxon>
        <taxon>Gemmataceae</taxon>
    </lineage>
</organism>
<dbReference type="Proteomes" id="UP000676194">
    <property type="component" value="Chromosome"/>
</dbReference>
<name>A0A8E6B172_9BACT</name>
<reference evidence="1" key="1">
    <citation type="submission" date="2021-05" db="EMBL/GenBank/DDBJ databases">
        <title>Complete genome sequence of the cellulolytic planctomycete Telmatocola sphagniphila SP2T and characterization of the first cellulase from planctomycetes.</title>
        <authorList>
            <person name="Rakitin A.L."/>
            <person name="Beletsky A.V."/>
            <person name="Naumoff D.G."/>
            <person name="Kulichevskaya I.S."/>
            <person name="Mardanov A.V."/>
            <person name="Ravin N.V."/>
            <person name="Dedysh S.N."/>
        </authorList>
    </citation>
    <scope>NUCLEOTIDE SEQUENCE</scope>
    <source>
        <strain evidence="1">SP2T</strain>
    </source>
</reference>
<proteinExistence type="predicted"/>
<evidence type="ECO:0000313" key="1">
    <source>
        <dbReference type="EMBL" id="QVL29832.1"/>
    </source>
</evidence>
<gene>
    <name evidence="1" type="ORF">KIH39_13220</name>
</gene>
<protein>
    <submittedName>
        <fullName evidence="1">Uncharacterized protein</fullName>
    </submittedName>
</protein>